<name>A0ABD1Z2Y8_9MARC</name>
<keyword evidence="2" id="KW-1185">Reference proteome</keyword>
<evidence type="ECO:0000313" key="2">
    <source>
        <dbReference type="Proteomes" id="UP001605036"/>
    </source>
</evidence>
<comment type="caution">
    <text evidence="1">The sequence shown here is derived from an EMBL/GenBank/DDBJ whole genome shotgun (WGS) entry which is preliminary data.</text>
</comment>
<proteinExistence type="predicted"/>
<protein>
    <submittedName>
        <fullName evidence="1">Uncharacterized protein</fullName>
    </submittedName>
</protein>
<dbReference type="AlphaFoldDB" id="A0ABD1Z2Y8"/>
<dbReference type="EMBL" id="JBHFFA010000002">
    <property type="protein sequence ID" value="KAL2641254.1"/>
    <property type="molecule type" value="Genomic_DNA"/>
</dbReference>
<gene>
    <name evidence="1" type="ORF">R1flu_008841</name>
</gene>
<sequence length="122" mass="14190">MEGERTVRYLDGPTSLRLCCYRFCDWDSYSSVRQKLSVSNPQQTVGSEATNLGVSCGFWLSQLFFQILAFLELQFSSSTREFWEAPRRRPNLEVDIVSFLTLFKHKSPPIRRVTYDLPLLLT</sequence>
<dbReference type="Proteomes" id="UP001605036">
    <property type="component" value="Unassembled WGS sequence"/>
</dbReference>
<reference evidence="1 2" key="1">
    <citation type="submission" date="2024-09" db="EMBL/GenBank/DDBJ databases">
        <title>Chromosome-scale assembly of Riccia fluitans.</title>
        <authorList>
            <person name="Paukszto L."/>
            <person name="Sawicki J."/>
            <person name="Karawczyk K."/>
            <person name="Piernik-Szablinska J."/>
            <person name="Szczecinska M."/>
            <person name="Mazdziarz M."/>
        </authorList>
    </citation>
    <scope>NUCLEOTIDE SEQUENCE [LARGE SCALE GENOMIC DNA]</scope>
    <source>
        <strain evidence="1">Rf_01</strain>
        <tissue evidence="1">Aerial parts of the thallus</tissue>
    </source>
</reference>
<evidence type="ECO:0000313" key="1">
    <source>
        <dbReference type="EMBL" id="KAL2641254.1"/>
    </source>
</evidence>
<accession>A0ABD1Z2Y8</accession>
<organism evidence="1 2">
    <name type="scientific">Riccia fluitans</name>
    <dbReference type="NCBI Taxonomy" id="41844"/>
    <lineage>
        <taxon>Eukaryota</taxon>
        <taxon>Viridiplantae</taxon>
        <taxon>Streptophyta</taxon>
        <taxon>Embryophyta</taxon>
        <taxon>Marchantiophyta</taxon>
        <taxon>Marchantiopsida</taxon>
        <taxon>Marchantiidae</taxon>
        <taxon>Marchantiales</taxon>
        <taxon>Ricciaceae</taxon>
        <taxon>Riccia</taxon>
    </lineage>
</organism>